<evidence type="ECO:0000256" key="7">
    <source>
        <dbReference type="ARBA" id="ARBA00047899"/>
    </source>
</evidence>
<evidence type="ECO:0000256" key="3">
    <source>
        <dbReference type="ARBA" id="ARBA00022679"/>
    </source>
</evidence>
<keyword evidence="2 10" id="KW-0723">Serine/threonine-protein kinase</keyword>
<dbReference type="InterPro" id="IPR011009">
    <property type="entry name" value="Kinase-like_dom_sf"/>
</dbReference>
<comment type="catalytic activity">
    <reaction evidence="8">
        <text>L-seryl-[protein] + ATP = O-phospho-L-seryl-[protein] + ADP + H(+)</text>
        <dbReference type="Rhea" id="RHEA:17989"/>
        <dbReference type="Rhea" id="RHEA-COMP:9863"/>
        <dbReference type="Rhea" id="RHEA-COMP:11604"/>
        <dbReference type="ChEBI" id="CHEBI:15378"/>
        <dbReference type="ChEBI" id="CHEBI:29999"/>
        <dbReference type="ChEBI" id="CHEBI:30616"/>
        <dbReference type="ChEBI" id="CHEBI:83421"/>
        <dbReference type="ChEBI" id="CHEBI:456216"/>
        <dbReference type="EC" id="2.7.11.1"/>
    </reaction>
</comment>
<dbReference type="InterPro" id="IPR000719">
    <property type="entry name" value="Prot_kinase_dom"/>
</dbReference>
<keyword evidence="5 12" id="KW-0418">Kinase</keyword>
<dbReference type="AlphaFoldDB" id="A0A146KIB7"/>
<dbReference type="PROSITE" id="PS00107">
    <property type="entry name" value="PROTEIN_KINASE_ATP"/>
    <property type="match status" value="1"/>
</dbReference>
<dbReference type="GO" id="GO:0005737">
    <property type="term" value="C:cytoplasm"/>
    <property type="evidence" value="ECO:0007669"/>
    <property type="project" value="UniProtKB-ARBA"/>
</dbReference>
<comment type="catalytic activity">
    <reaction evidence="7">
        <text>L-threonyl-[protein] + ATP = O-phospho-L-threonyl-[protein] + ADP + H(+)</text>
        <dbReference type="Rhea" id="RHEA:46608"/>
        <dbReference type="Rhea" id="RHEA-COMP:11060"/>
        <dbReference type="Rhea" id="RHEA-COMP:11605"/>
        <dbReference type="ChEBI" id="CHEBI:15378"/>
        <dbReference type="ChEBI" id="CHEBI:30013"/>
        <dbReference type="ChEBI" id="CHEBI:30616"/>
        <dbReference type="ChEBI" id="CHEBI:61977"/>
        <dbReference type="ChEBI" id="CHEBI:456216"/>
        <dbReference type="EC" id="2.7.11.1"/>
    </reaction>
</comment>
<evidence type="ECO:0000256" key="10">
    <source>
        <dbReference type="RuleBase" id="RU000304"/>
    </source>
</evidence>
<feature type="non-terminal residue" evidence="12">
    <location>
        <position position="1"/>
    </location>
</feature>
<dbReference type="PROSITE" id="PS00108">
    <property type="entry name" value="PROTEIN_KINASE_ST"/>
    <property type="match status" value="1"/>
</dbReference>
<dbReference type="InterPro" id="IPR008271">
    <property type="entry name" value="Ser/Thr_kinase_AS"/>
</dbReference>
<dbReference type="SUPFAM" id="SSF56112">
    <property type="entry name" value="Protein kinase-like (PK-like)"/>
    <property type="match status" value="1"/>
</dbReference>
<dbReference type="Pfam" id="PF00069">
    <property type="entry name" value="Pkinase"/>
    <property type="match status" value="1"/>
</dbReference>
<dbReference type="GO" id="GO:0004674">
    <property type="term" value="F:protein serine/threonine kinase activity"/>
    <property type="evidence" value="ECO:0007669"/>
    <property type="project" value="UniProtKB-KW"/>
</dbReference>
<evidence type="ECO:0000256" key="2">
    <source>
        <dbReference type="ARBA" id="ARBA00022527"/>
    </source>
</evidence>
<dbReference type="PROSITE" id="PS50011">
    <property type="entry name" value="PROTEIN_KINASE_DOM"/>
    <property type="match status" value="1"/>
</dbReference>
<name>A0A146KIB7_9EUKA</name>
<keyword evidence="3" id="KW-0808">Transferase</keyword>
<feature type="non-terminal residue" evidence="12">
    <location>
        <position position="284"/>
    </location>
</feature>
<dbReference type="FunFam" id="3.30.200.20:FF:000042">
    <property type="entry name" value="Aurora kinase A"/>
    <property type="match status" value="1"/>
</dbReference>
<dbReference type="EC" id="2.7.11.1" evidence="1"/>
<reference evidence="12" key="1">
    <citation type="submission" date="2015-07" db="EMBL/GenBank/DDBJ databases">
        <title>Adaptation to a free-living lifestyle via gene acquisitions in the diplomonad Trepomonas sp. PC1.</title>
        <authorList>
            <person name="Xu F."/>
            <person name="Jerlstrom-Hultqvist J."/>
            <person name="Kolisko M."/>
            <person name="Simpson A.G.B."/>
            <person name="Roger A.J."/>
            <person name="Svard S.G."/>
            <person name="Andersson J.O."/>
        </authorList>
    </citation>
    <scope>NUCLEOTIDE SEQUENCE</scope>
    <source>
        <strain evidence="12">PC1</strain>
    </source>
</reference>
<keyword evidence="4 9" id="KW-0547">Nucleotide-binding</keyword>
<dbReference type="FunFam" id="1.10.510.10:FF:000571">
    <property type="entry name" value="Maternal embryonic leucine zipper kinase"/>
    <property type="match status" value="1"/>
</dbReference>
<dbReference type="PIRSF" id="PIRSF000654">
    <property type="entry name" value="Integrin-linked_kinase"/>
    <property type="match status" value="1"/>
</dbReference>
<accession>A0A146KIB7</accession>
<dbReference type="Gene3D" id="1.10.510.10">
    <property type="entry name" value="Transferase(Phosphotransferase) domain 1"/>
    <property type="match status" value="1"/>
</dbReference>
<evidence type="ECO:0000259" key="11">
    <source>
        <dbReference type="PROSITE" id="PS50011"/>
    </source>
</evidence>
<dbReference type="SMART" id="SM00220">
    <property type="entry name" value="S_TKc"/>
    <property type="match status" value="1"/>
</dbReference>
<sequence length="284" mass="33172">QQIGRGSFGTVYKCRMKQTGQYVALKTIQIHGKLRQDLESLKREIELLKVLKHPNIIEFYECFEQDNSICIVTELAETDLFEIIQDNEVPCDLIQVIAYQTLQVLQFLHANRICHRDVKSQNILLCQDNICKICDFGFARQLSNQTLNMMSLKGSPIYLAPEIAKGALYGFETDIWSFGVMMFELATQNPPFVADDYIQLIKFLQNDVLEVPFDDYEVFQHNLQFKDFIQKCLQPRPENRLSAIELLEHPFIQTDNKKLLKVKQQLTKPKFRDWAKILQKKVTF</sequence>
<feature type="domain" description="Protein kinase" evidence="11">
    <location>
        <begin position="1"/>
        <end position="252"/>
    </location>
</feature>
<evidence type="ECO:0000313" key="12">
    <source>
        <dbReference type="EMBL" id="JAP96470.1"/>
    </source>
</evidence>
<evidence type="ECO:0000256" key="1">
    <source>
        <dbReference type="ARBA" id="ARBA00012513"/>
    </source>
</evidence>
<proteinExistence type="inferred from homology"/>
<dbReference type="InterPro" id="IPR017441">
    <property type="entry name" value="Protein_kinase_ATP_BS"/>
</dbReference>
<evidence type="ECO:0000256" key="9">
    <source>
        <dbReference type="PROSITE-ProRule" id="PRU10141"/>
    </source>
</evidence>
<evidence type="ECO:0000256" key="6">
    <source>
        <dbReference type="ARBA" id="ARBA00022840"/>
    </source>
</evidence>
<evidence type="ECO:0000256" key="4">
    <source>
        <dbReference type="ARBA" id="ARBA00022741"/>
    </source>
</evidence>
<evidence type="ECO:0000256" key="8">
    <source>
        <dbReference type="ARBA" id="ARBA00048679"/>
    </source>
</evidence>
<organism evidence="12">
    <name type="scientific">Trepomonas sp. PC1</name>
    <dbReference type="NCBI Taxonomy" id="1076344"/>
    <lineage>
        <taxon>Eukaryota</taxon>
        <taxon>Metamonada</taxon>
        <taxon>Diplomonadida</taxon>
        <taxon>Hexamitidae</taxon>
        <taxon>Hexamitinae</taxon>
        <taxon>Trepomonas</taxon>
    </lineage>
</organism>
<dbReference type="PANTHER" id="PTHR22983:SF6">
    <property type="entry name" value="SERINE_THREONINE-PROTEIN KINASE 36"/>
    <property type="match status" value="1"/>
</dbReference>
<comment type="similarity">
    <text evidence="10">Belongs to the protein kinase superfamily.</text>
</comment>
<dbReference type="PANTHER" id="PTHR22983">
    <property type="entry name" value="PROTEIN KINASE RELATED"/>
    <property type="match status" value="1"/>
</dbReference>
<dbReference type="EMBL" id="GDID01000136">
    <property type="protein sequence ID" value="JAP96470.1"/>
    <property type="molecule type" value="Transcribed_RNA"/>
</dbReference>
<evidence type="ECO:0000256" key="5">
    <source>
        <dbReference type="ARBA" id="ARBA00022777"/>
    </source>
</evidence>
<feature type="binding site" evidence="9">
    <location>
        <position position="26"/>
    </location>
    <ligand>
        <name>ATP</name>
        <dbReference type="ChEBI" id="CHEBI:30616"/>
    </ligand>
</feature>
<protein>
    <recommendedName>
        <fullName evidence="1">non-specific serine/threonine protein kinase</fullName>
        <ecNumber evidence="1">2.7.11.1</ecNumber>
    </recommendedName>
</protein>
<gene>
    <name evidence="12" type="ORF">TPC1_10184</name>
</gene>
<dbReference type="GO" id="GO:0005524">
    <property type="term" value="F:ATP binding"/>
    <property type="evidence" value="ECO:0007669"/>
    <property type="project" value="UniProtKB-UniRule"/>
</dbReference>
<keyword evidence="6 9" id="KW-0067">ATP-binding</keyword>